<feature type="chain" id="PRO_5009028154" description="Dirigent protein" evidence="4">
    <location>
        <begin position="29"/>
        <end position="206"/>
    </location>
</feature>
<evidence type="ECO:0000313" key="5">
    <source>
        <dbReference type="EMBL" id="OEL13681.1"/>
    </source>
</evidence>
<evidence type="ECO:0000313" key="6">
    <source>
        <dbReference type="Proteomes" id="UP000095767"/>
    </source>
</evidence>
<keyword evidence="4" id="KW-0052">Apoplast</keyword>
<organism evidence="5 6">
    <name type="scientific">Dichanthelium oligosanthes</name>
    <dbReference type="NCBI Taxonomy" id="888268"/>
    <lineage>
        <taxon>Eukaryota</taxon>
        <taxon>Viridiplantae</taxon>
        <taxon>Streptophyta</taxon>
        <taxon>Embryophyta</taxon>
        <taxon>Tracheophyta</taxon>
        <taxon>Spermatophyta</taxon>
        <taxon>Magnoliopsida</taxon>
        <taxon>Liliopsida</taxon>
        <taxon>Poales</taxon>
        <taxon>Poaceae</taxon>
        <taxon>PACMAD clade</taxon>
        <taxon>Panicoideae</taxon>
        <taxon>Panicodae</taxon>
        <taxon>Paniceae</taxon>
        <taxon>Dichantheliinae</taxon>
        <taxon>Dichanthelium</taxon>
    </lineage>
</organism>
<evidence type="ECO:0000256" key="4">
    <source>
        <dbReference type="RuleBase" id="RU363099"/>
    </source>
</evidence>
<evidence type="ECO:0000256" key="2">
    <source>
        <dbReference type="ARBA" id="ARBA00011738"/>
    </source>
</evidence>
<dbReference type="OrthoDB" id="1685727at2759"/>
<comment type="similarity">
    <text evidence="1 4">Belongs to the plant dirigent protein family.</text>
</comment>
<comment type="subcellular location">
    <subcellularLocation>
        <location evidence="4">Secreted</location>
        <location evidence="4">Extracellular space</location>
        <location evidence="4">Apoplast</location>
    </subcellularLocation>
</comment>
<keyword evidence="3 4" id="KW-0964">Secreted</keyword>
<dbReference type="Proteomes" id="UP000095767">
    <property type="component" value="Unassembled WGS sequence"/>
</dbReference>
<dbReference type="GO" id="GO:0009699">
    <property type="term" value="P:phenylpropanoid biosynthetic process"/>
    <property type="evidence" value="ECO:0007669"/>
    <property type="project" value="UniProtKB-ARBA"/>
</dbReference>
<dbReference type="EMBL" id="LWDX02072612">
    <property type="protein sequence ID" value="OEL13681.1"/>
    <property type="molecule type" value="Genomic_DNA"/>
</dbReference>
<keyword evidence="4" id="KW-0732">Signal</keyword>
<dbReference type="STRING" id="888268.A0A1E5ULD7"/>
<feature type="signal peptide" evidence="4">
    <location>
        <begin position="1"/>
        <end position="28"/>
    </location>
</feature>
<dbReference type="InterPro" id="IPR004265">
    <property type="entry name" value="Dirigent"/>
</dbReference>
<dbReference type="Pfam" id="PF03018">
    <property type="entry name" value="Dirigent"/>
    <property type="match status" value="1"/>
</dbReference>
<dbReference type="Gene3D" id="2.40.480.10">
    <property type="entry name" value="Allene oxide cyclase-like"/>
    <property type="match status" value="1"/>
</dbReference>
<keyword evidence="6" id="KW-1185">Reference proteome</keyword>
<dbReference type="PANTHER" id="PTHR46215">
    <property type="entry name" value="DIRIGENT PROTEIN 24-RELATED"/>
    <property type="match status" value="1"/>
</dbReference>
<dbReference type="GO" id="GO:0048046">
    <property type="term" value="C:apoplast"/>
    <property type="evidence" value="ECO:0007669"/>
    <property type="project" value="UniProtKB-SubCell"/>
</dbReference>
<dbReference type="InterPro" id="IPR044859">
    <property type="entry name" value="Allene_oxi_cyc_Dirigent"/>
</dbReference>
<proteinExistence type="inferred from homology"/>
<dbReference type="PANTHER" id="PTHR46215:SF17">
    <property type="entry name" value="DIRIGENT PROTEIN"/>
    <property type="match status" value="1"/>
</dbReference>
<reference evidence="5 6" key="1">
    <citation type="submission" date="2016-09" db="EMBL/GenBank/DDBJ databases">
        <title>The draft genome of Dichanthelium oligosanthes: A C3 panicoid grass species.</title>
        <authorList>
            <person name="Studer A.J."/>
            <person name="Schnable J.C."/>
            <person name="Brutnell T.P."/>
        </authorList>
    </citation>
    <scope>NUCLEOTIDE SEQUENCE [LARGE SCALE GENOMIC DNA]</scope>
    <source>
        <strain evidence="6">cv. Kellogg 1175</strain>
        <tissue evidence="5">Leaf</tissue>
    </source>
</reference>
<gene>
    <name evidence="5" type="ORF">BAE44_0025299</name>
</gene>
<evidence type="ECO:0000256" key="1">
    <source>
        <dbReference type="ARBA" id="ARBA00010746"/>
    </source>
</evidence>
<dbReference type="AlphaFoldDB" id="A0A1E5ULD7"/>
<sequence length="206" mass="21459">MTAESCARIHKQACIALSFLLAVTSTAATARPARHSPPPPSHSSGQTITLYTAGHATPKATAASSQHAVFTREGPIGHSGSWLRVLTRPGALRPGTMTVVDEELRGRKEFGLPLEGRLQGVLVTSLADNSSHMVAVKASFAGDGADDSIRFFGVRRDDQESHIAVVGGTGRYSGATGFAIVRAADAPETGGNVSSSRALSFSVHLK</sequence>
<protein>
    <recommendedName>
        <fullName evidence="4">Dirigent protein</fullName>
    </recommendedName>
</protein>
<comment type="subunit">
    <text evidence="2 4">Homodimer.</text>
</comment>
<name>A0A1E5ULD7_9POAL</name>
<evidence type="ECO:0000256" key="3">
    <source>
        <dbReference type="ARBA" id="ARBA00022525"/>
    </source>
</evidence>
<comment type="function">
    <text evidence="4">Dirigent proteins impart stereoselectivity on the phenoxy radical-coupling reaction, yielding optically active lignans from two molecules of coniferyl alcohol in the biosynthesis of lignans, flavonolignans, and alkaloids and thus plays a central role in plant secondary metabolism.</text>
</comment>
<accession>A0A1E5ULD7</accession>
<comment type="caution">
    <text evidence="5">The sequence shown here is derived from an EMBL/GenBank/DDBJ whole genome shotgun (WGS) entry which is preliminary data.</text>
</comment>